<dbReference type="Proteomes" id="UP000008144">
    <property type="component" value="Chromosome 4"/>
</dbReference>
<evidence type="ECO:0000256" key="1">
    <source>
        <dbReference type="ARBA" id="ARBA00004610"/>
    </source>
</evidence>
<dbReference type="InterPro" id="IPR000500">
    <property type="entry name" value="Connexin"/>
</dbReference>
<comment type="subcellular location">
    <subcellularLocation>
        <location evidence="1">Cell junction</location>
        <location evidence="1">Gap junction</location>
    </subcellularLocation>
    <subcellularLocation>
        <location evidence="2 9">Cell membrane</location>
        <topology evidence="2 9">Multi-pass membrane protein</topology>
    </subcellularLocation>
</comment>
<keyword evidence="4 9" id="KW-0812">Transmembrane</keyword>
<dbReference type="GO" id="GO:0005922">
    <property type="term" value="C:connexin complex"/>
    <property type="evidence" value="ECO:0000318"/>
    <property type="project" value="GO_Central"/>
</dbReference>
<keyword evidence="7 10" id="KW-1133">Transmembrane helix</keyword>
<evidence type="ECO:0000259" key="11">
    <source>
        <dbReference type="SMART" id="SM00037"/>
    </source>
</evidence>
<reference evidence="14" key="1">
    <citation type="journal article" date="2002" name="Science">
        <title>The draft genome of Ciona intestinalis: insights into chordate and vertebrate origins.</title>
        <authorList>
            <person name="Dehal P."/>
            <person name="Satou Y."/>
            <person name="Campbell R.K."/>
            <person name="Chapman J."/>
            <person name="Degnan B."/>
            <person name="De Tomaso A."/>
            <person name="Davidson B."/>
            <person name="Di Gregorio A."/>
            <person name="Gelpke M."/>
            <person name="Goodstein D.M."/>
            <person name="Harafuji N."/>
            <person name="Hastings K.E."/>
            <person name="Ho I."/>
            <person name="Hotta K."/>
            <person name="Huang W."/>
            <person name="Kawashima T."/>
            <person name="Lemaire P."/>
            <person name="Martinez D."/>
            <person name="Meinertzhagen I.A."/>
            <person name="Necula S."/>
            <person name="Nonaka M."/>
            <person name="Putnam N."/>
            <person name="Rash S."/>
            <person name="Saiga H."/>
            <person name="Satake M."/>
            <person name="Terry A."/>
            <person name="Yamada L."/>
            <person name="Wang H.G."/>
            <person name="Awazu S."/>
            <person name="Azumi K."/>
            <person name="Boore J."/>
            <person name="Branno M."/>
            <person name="Chin-Bow S."/>
            <person name="DeSantis R."/>
            <person name="Doyle S."/>
            <person name="Francino P."/>
            <person name="Keys D.N."/>
            <person name="Haga S."/>
            <person name="Hayashi H."/>
            <person name="Hino K."/>
            <person name="Imai K.S."/>
            <person name="Inaba K."/>
            <person name="Kano S."/>
            <person name="Kobayashi K."/>
            <person name="Kobayashi M."/>
            <person name="Lee B.I."/>
            <person name="Makabe K.W."/>
            <person name="Manohar C."/>
            <person name="Matassi G."/>
            <person name="Medina M."/>
            <person name="Mochizuki Y."/>
            <person name="Mount S."/>
            <person name="Morishita T."/>
            <person name="Miura S."/>
            <person name="Nakayama A."/>
            <person name="Nishizaka S."/>
            <person name="Nomoto H."/>
            <person name="Ohta F."/>
            <person name="Oishi K."/>
            <person name="Rigoutsos I."/>
            <person name="Sano M."/>
            <person name="Sasaki A."/>
            <person name="Sasakura Y."/>
            <person name="Shoguchi E."/>
            <person name="Shin-i T."/>
            <person name="Spagnuolo A."/>
            <person name="Stainier D."/>
            <person name="Suzuki M.M."/>
            <person name="Tassy O."/>
            <person name="Takatori N."/>
            <person name="Tokuoka M."/>
            <person name="Yagi K."/>
            <person name="Yoshizaki F."/>
            <person name="Wada S."/>
            <person name="Zhang C."/>
            <person name="Hyatt P.D."/>
            <person name="Larimer F."/>
            <person name="Detter C."/>
            <person name="Doggett N."/>
            <person name="Glavina T."/>
            <person name="Hawkins T."/>
            <person name="Richardson P."/>
            <person name="Lucas S."/>
            <person name="Kohara Y."/>
            <person name="Levine M."/>
            <person name="Satoh N."/>
            <person name="Rokhsar D.S."/>
        </authorList>
    </citation>
    <scope>NUCLEOTIDE SEQUENCE [LARGE SCALE GENOMIC DNA]</scope>
</reference>
<dbReference type="PROSITE" id="PS00408">
    <property type="entry name" value="CONNEXINS_2"/>
    <property type="match status" value="1"/>
</dbReference>
<keyword evidence="8 10" id="KW-0472">Membrane</keyword>
<evidence type="ECO:0000256" key="10">
    <source>
        <dbReference type="SAM" id="Phobius"/>
    </source>
</evidence>
<dbReference type="AlphaFoldDB" id="F6T0Z3"/>
<evidence type="ECO:0000313" key="13">
    <source>
        <dbReference type="Ensembl" id="ENSCINP00000017826.3"/>
    </source>
</evidence>
<organism evidence="13 14">
    <name type="scientific">Ciona intestinalis</name>
    <name type="common">Transparent sea squirt</name>
    <name type="synonym">Ascidia intestinalis</name>
    <dbReference type="NCBI Taxonomy" id="7719"/>
    <lineage>
        <taxon>Eukaryota</taxon>
        <taxon>Metazoa</taxon>
        <taxon>Chordata</taxon>
        <taxon>Tunicata</taxon>
        <taxon>Ascidiacea</taxon>
        <taxon>Phlebobranchia</taxon>
        <taxon>Cionidae</taxon>
        <taxon>Ciona</taxon>
    </lineage>
</organism>
<dbReference type="EMBL" id="EAAA01002033">
    <property type="status" value="NOT_ANNOTATED_CDS"/>
    <property type="molecule type" value="Genomic_DNA"/>
</dbReference>
<evidence type="ECO:0000256" key="2">
    <source>
        <dbReference type="ARBA" id="ARBA00004651"/>
    </source>
</evidence>
<comment type="similarity">
    <text evidence="9">Belongs to the connexin family.</text>
</comment>
<proteinExistence type="inferred from homology"/>
<reference evidence="13" key="4">
    <citation type="submission" date="2025-09" db="UniProtKB">
        <authorList>
            <consortium name="Ensembl"/>
        </authorList>
    </citation>
    <scope>IDENTIFICATION</scope>
</reference>
<accession>F6T0Z3</accession>
<protein>
    <recommendedName>
        <fullName evidence="9">Gap junction protein</fullName>
    </recommendedName>
</protein>
<name>F6T0Z3_CIOIN</name>
<keyword evidence="3" id="KW-1003">Cell membrane</keyword>
<feature type="transmembrane region" description="Helical" evidence="10">
    <location>
        <begin position="77"/>
        <end position="100"/>
    </location>
</feature>
<evidence type="ECO:0000256" key="8">
    <source>
        <dbReference type="ARBA" id="ARBA00023136"/>
    </source>
</evidence>
<feature type="transmembrane region" description="Helical" evidence="10">
    <location>
        <begin position="21"/>
        <end position="40"/>
    </location>
</feature>
<dbReference type="PRINTS" id="PR00206">
    <property type="entry name" value="CONNEXIN"/>
</dbReference>
<reference evidence="13" key="2">
    <citation type="journal article" date="2008" name="Genome Biol.">
        <title>Improved genome assembly and evidence-based global gene model set for the chordate Ciona intestinalis: new insight into intron and operon populations.</title>
        <authorList>
            <person name="Satou Y."/>
            <person name="Mineta K."/>
            <person name="Ogasawara M."/>
            <person name="Sasakura Y."/>
            <person name="Shoguchi E."/>
            <person name="Ueno K."/>
            <person name="Yamada L."/>
            <person name="Matsumoto J."/>
            <person name="Wasserscheid J."/>
            <person name="Dewar K."/>
            <person name="Wiley G.B."/>
            <person name="Macmil S.L."/>
            <person name="Roe B.A."/>
            <person name="Zeller R.W."/>
            <person name="Hastings K.E."/>
            <person name="Lemaire P."/>
            <person name="Lindquist E."/>
            <person name="Endo T."/>
            <person name="Hotta K."/>
            <person name="Inaba K."/>
        </authorList>
    </citation>
    <scope>NUCLEOTIDE SEQUENCE [LARGE SCALE GENOMIC DNA]</scope>
    <source>
        <strain evidence="13">wild type</strain>
    </source>
</reference>
<dbReference type="PANTHER" id="PTHR11984:SF53">
    <property type="entry name" value="GAP JUNCTION PROTEIN"/>
    <property type="match status" value="1"/>
</dbReference>
<dbReference type="Gene3D" id="1.20.1440.80">
    <property type="entry name" value="Gap junction channel protein cysteine-rich domain"/>
    <property type="match status" value="1"/>
</dbReference>
<dbReference type="HOGENOM" id="CLU_037388_4_2_1"/>
<keyword evidence="6" id="KW-0965">Cell junction</keyword>
<dbReference type="InterPro" id="IPR038359">
    <property type="entry name" value="Connexin_N_sf"/>
</dbReference>
<dbReference type="STRING" id="7719.ENSCINP00000017826"/>
<reference evidence="13" key="3">
    <citation type="submission" date="2025-08" db="UniProtKB">
        <authorList>
            <consortium name="Ensembl"/>
        </authorList>
    </citation>
    <scope>IDENTIFICATION</scope>
</reference>
<dbReference type="SMART" id="SM00037">
    <property type="entry name" value="CNX"/>
    <property type="match status" value="1"/>
</dbReference>
<evidence type="ECO:0000256" key="9">
    <source>
        <dbReference type="RuleBase" id="RU000630"/>
    </source>
</evidence>
<comment type="function">
    <text evidence="9">One gap junction consists of a cluster of closely packed pairs of transmembrane channels, the connexons, through which materials of low MW diffuse from one cell to a neighboring cell.</text>
</comment>
<feature type="domain" description="Connexin N-terminal" evidence="11">
    <location>
        <begin position="42"/>
        <end position="75"/>
    </location>
</feature>
<dbReference type="GeneTree" id="ENSGT01150000286949"/>
<dbReference type="OMA" id="IMVCCPS"/>
<dbReference type="PANTHER" id="PTHR11984">
    <property type="entry name" value="CONNEXIN"/>
    <property type="match status" value="1"/>
</dbReference>
<evidence type="ECO:0000259" key="12">
    <source>
        <dbReference type="SMART" id="SM01089"/>
    </source>
</evidence>
<feature type="transmembrane region" description="Helical" evidence="10">
    <location>
        <begin position="191"/>
        <end position="215"/>
    </location>
</feature>
<dbReference type="GO" id="GO:0005243">
    <property type="term" value="F:gap junction channel activity"/>
    <property type="evidence" value="ECO:0000318"/>
    <property type="project" value="GO_Central"/>
</dbReference>
<dbReference type="InterPro" id="IPR013092">
    <property type="entry name" value="Connexin_N"/>
</dbReference>
<dbReference type="InterPro" id="IPR017990">
    <property type="entry name" value="Connexin_CS"/>
</dbReference>
<dbReference type="GO" id="GO:0007267">
    <property type="term" value="P:cell-cell signaling"/>
    <property type="evidence" value="ECO:0000318"/>
    <property type="project" value="GO_Central"/>
</dbReference>
<evidence type="ECO:0000256" key="5">
    <source>
        <dbReference type="ARBA" id="ARBA00022868"/>
    </source>
</evidence>
<dbReference type="InterPro" id="IPR019570">
    <property type="entry name" value="Connexin_CCC"/>
</dbReference>
<sequence>MSWHFVERWLQKVNQHSTLIGKFWITFLIVFRIVVVSSVGDRVYSDEQSEFKCNSMQVGCPNLCFNKFSPISHIRFWSFQIIMVTTPSIVFMVYSAHQLYSSKRKMRKRKEKSNFGFYKLVEMFGEEKAAFSQHYVLYTSSVLMRTLVEILFIVLQYRLFGFRVSELYKCTGDPCPNIVDCFVSRPMEKTIFLWFMFVIAVICLALNVGEMYYLLWQFGVRRSRLERKRKRYRRSTISEVRGANLADAEILDGGVFPVPGAPP</sequence>
<dbReference type="SMART" id="SM01089">
    <property type="entry name" value="Connexin_CCC"/>
    <property type="match status" value="1"/>
</dbReference>
<keyword evidence="14" id="KW-1185">Reference proteome</keyword>
<feature type="domain" description="Connexin cysteine-rich" evidence="12">
    <location>
        <begin position="148"/>
        <end position="214"/>
    </location>
</feature>
<evidence type="ECO:0000256" key="6">
    <source>
        <dbReference type="ARBA" id="ARBA00022949"/>
    </source>
</evidence>
<comment type="subunit">
    <text evidence="9">A connexon is composed of a hexamer of connexins.</text>
</comment>
<evidence type="ECO:0000256" key="4">
    <source>
        <dbReference type="ARBA" id="ARBA00022692"/>
    </source>
</evidence>
<keyword evidence="5 9" id="KW-0303">Gap junction</keyword>
<dbReference type="Pfam" id="PF00029">
    <property type="entry name" value="Connexin"/>
    <property type="match status" value="1"/>
</dbReference>
<evidence type="ECO:0000256" key="3">
    <source>
        <dbReference type="ARBA" id="ARBA00022475"/>
    </source>
</evidence>
<evidence type="ECO:0000313" key="14">
    <source>
        <dbReference type="Proteomes" id="UP000008144"/>
    </source>
</evidence>
<evidence type="ECO:0000256" key="7">
    <source>
        <dbReference type="ARBA" id="ARBA00022989"/>
    </source>
</evidence>
<dbReference type="Ensembl" id="ENSCINT00000017826.3">
    <property type="protein sequence ID" value="ENSCINP00000017826.3"/>
    <property type="gene ID" value="ENSCING00000008747.3"/>
</dbReference>
<dbReference type="InParanoid" id="F6T0Z3"/>